<sequence>MRRLRARFSLLLILITTAQAGAQTSLQQKIATAFNKLQADSQCRYASVSLTVLDAKTGEQVFAANPKMGLAPGSTLKCITSITALNALGKDYQFSTVIGYRGSITADGTLNGDIIIHGNGDPTLGSWRWETTKERIIFNQIIAALKTAGIKRVNGSIIGDDAAYGTQAIPDGWINQDLGTYYGAGISALCWRENQFAVKLRTGAVASPIGIAGTQPNMPFLSFKSELTNGAAGTGDQGYPYLPATNSNVMYLRGTYAIDKTQKTIATASPDPAYDFAWHLTDTLKTLGIAVSSTPESATTLRNKNLPMPQAGLSLLTLKSPALSSILYWQNHISINLFAEQVLIASIPQNTLKPNTTNAVKALQSFWTTKGIDANTLNIFDGSGLSPGNRVTTLTMARILQSVVKESWYSAFYESLPVYNDMHMKSGSINSCQAYAGYQTHAGRQLCFSIIVNNYNGGGRAIKEKMFKVLDELK</sequence>
<dbReference type="Proteomes" id="UP001597601">
    <property type="component" value="Unassembled WGS sequence"/>
</dbReference>
<feature type="chain" id="PRO_5045380117" evidence="3">
    <location>
        <begin position="21"/>
        <end position="474"/>
    </location>
</feature>
<keyword evidence="5" id="KW-1185">Reference proteome</keyword>
<dbReference type="RefSeq" id="WP_377124627.1">
    <property type="nucleotide sequence ID" value="NZ_JBHUHN010000001.1"/>
</dbReference>
<dbReference type="Gene3D" id="3.40.710.10">
    <property type="entry name" value="DD-peptidase/beta-lactamase superfamily"/>
    <property type="match status" value="1"/>
</dbReference>
<comment type="similarity">
    <text evidence="1">Belongs to the peptidase S13 family.</text>
</comment>
<proteinExistence type="inferred from homology"/>
<accession>A0ABW5XPC3</accession>
<protein>
    <submittedName>
        <fullName evidence="4">D-alanyl-D-alanine carboxypeptidase/D-alanyl-D-alanine-endopeptidase</fullName>
        <ecNumber evidence="4">3.4.16.4</ecNumber>
    </submittedName>
</protein>
<dbReference type="PANTHER" id="PTHR30023:SF0">
    <property type="entry name" value="PENICILLIN-SENSITIVE CARBOXYPEPTIDASE A"/>
    <property type="match status" value="1"/>
</dbReference>
<evidence type="ECO:0000313" key="5">
    <source>
        <dbReference type="Proteomes" id="UP001597601"/>
    </source>
</evidence>
<dbReference type="Pfam" id="PF02113">
    <property type="entry name" value="Peptidase_S13"/>
    <property type="match status" value="1"/>
</dbReference>
<dbReference type="InterPro" id="IPR012338">
    <property type="entry name" value="Beta-lactam/transpept-like"/>
</dbReference>
<keyword evidence="4" id="KW-0121">Carboxypeptidase</keyword>
<dbReference type="InterPro" id="IPR000667">
    <property type="entry name" value="Peptidase_S13"/>
</dbReference>
<evidence type="ECO:0000313" key="4">
    <source>
        <dbReference type="EMBL" id="MFD2864269.1"/>
    </source>
</evidence>
<reference evidence="5" key="1">
    <citation type="journal article" date="2019" name="Int. J. Syst. Evol. Microbiol.">
        <title>The Global Catalogue of Microorganisms (GCM) 10K type strain sequencing project: providing services to taxonomists for standard genome sequencing and annotation.</title>
        <authorList>
            <consortium name="The Broad Institute Genomics Platform"/>
            <consortium name="The Broad Institute Genome Sequencing Center for Infectious Disease"/>
            <person name="Wu L."/>
            <person name="Ma J."/>
        </authorList>
    </citation>
    <scope>NUCLEOTIDE SEQUENCE [LARGE SCALE GENOMIC DNA]</scope>
    <source>
        <strain evidence="5">KCTC 52232</strain>
    </source>
</reference>
<keyword evidence="4" id="KW-0645">Protease</keyword>
<evidence type="ECO:0000256" key="3">
    <source>
        <dbReference type="SAM" id="SignalP"/>
    </source>
</evidence>
<evidence type="ECO:0000256" key="1">
    <source>
        <dbReference type="ARBA" id="ARBA00006096"/>
    </source>
</evidence>
<dbReference type="Gene3D" id="3.50.80.20">
    <property type="entry name" value="D-Ala-D-Ala carboxypeptidase C, peptidase S13"/>
    <property type="match status" value="1"/>
</dbReference>
<dbReference type="EMBL" id="JBHUON010000005">
    <property type="protein sequence ID" value="MFD2864269.1"/>
    <property type="molecule type" value="Genomic_DNA"/>
</dbReference>
<dbReference type="GO" id="GO:0009002">
    <property type="term" value="F:serine-type D-Ala-D-Ala carboxypeptidase activity"/>
    <property type="evidence" value="ECO:0007669"/>
    <property type="project" value="UniProtKB-EC"/>
</dbReference>
<keyword evidence="3" id="KW-0732">Signal</keyword>
<dbReference type="PRINTS" id="PR00922">
    <property type="entry name" value="DADACBPTASE3"/>
</dbReference>
<dbReference type="EC" id="3.4.16.4" evidence="4"/>
<gene>
    <name evidence="4" type="primary">dacB</name>
    <name evidence="4" type="ORF">ACFSYC_06165</name>
</gene>
<evidence type="ECO:0000256" key="2">
    <source>
        <dbReference type="ARBA" id="ARBA00022801"/>
    </source>
</evidence>
<feature type="signal peptide" evidence="3">
    <location>
        <begin position="1"/>
        <end position="20"/>
    </location>
</feature>
<organism evidence="4 5">
    <name type="scientific">Mucilaginibacter antarcticus</name>
    <dbReference type="NCBI Taxonomy" id="1855725"/>
    <lineage>
        <taxon>Bacteria</taxon>
        <taxon>Pseudomonadati</taxon>
        <taxon>Bacteroidota</taxon>
        <taxon>Sphingobacteriia</taxon>
        <taxon>Sphingobacteriales</taxon>
        <taxon>Sphingobacteriaceae</taxon>
        <taxon>Mucilaginibacter</taxon>
    </lineage>
</organism>
<name>A0ABW5XPC3_9SPHI</name>
<dbReference type="NCBIfam" id="TIGR00666">
    <property type="entry name" value="PBP4"/>
    <property type="match status" value="1"/>
</dbReference>
<dbReference type="SUPFAM" id="SSF56601">
    <property type="entry name" value="beta-lactamase/transpeptidase-like"/>
    <property type="match status" value="1"/>
</dbReference>
<keyword evidence="2 4" id="KW-0378">Hydrolase</keyword>
<comment type="caution">
    <text evidence="4">The sequence shown here is derived from an EMBL/GenBank/DDBJ whole genome shotgun (WGS) entry which is preliminary data.</text>
</comment>
<dbReference type="PANTHER" id="PTHR30023">
    <property type="entry name" value="D-ALANYL-D-ALANINE CARBOXYPEPTIDASE"/>
    <property type="match status" value="1"/>
</dbReference>